<dbReference type="RefSeq" id="WP_126951586.1">
    <property type="nucleotide sequence ID" value="NZ_RZHC01000023.1"/>
</dbReference>
<accession>A0A3S0WM37</accession>
<comment type="caution">
    <text evidence="2">The sequence shown here is derived from an EMBL/GenBank/DDBJ whole genome shotgun (WGS) entry which is preliminary data.</text>
</comment>
<evidence type="ECO:0000313" key="2">
    <source>
        <dbReference type="EMBL" id="RUR44915.1"/>
    </source>
</evidence>
<keyword evidence="3" id="KW-1185">Reference proteome</keyword>
<dbReference type="OrthoDB" id="6170226at2"/>
<keyword evidence="1" id="KW-1133">Transmembrane helix</keyword>
<evidence type="ECO:0000256" key="1">
    <source>
        <dbReference type="SAM" id="Phobius"/>
    </source>
</evidence>
<sequence>MTQSTQDNNTVARPHCDAIQRMGYVVGYTADGLLVDVSIKEACRQCAQGRGCGMGVLARKSRQRVEVSSSYNSSQCRERYPLGSSVALVLERSEITLLAVLVYAFPLLLALLLAGGVTMLNVSPWLAPASFFITLLLGLIGLRHLLSGRTERFRPRLVS</sequence>
<dbReference type="Proteomes" id="UP000286912">
    <property type="component" value="Unassembled WGS sequence"/>
</dbReference>
<keyword evidence="1" id="KW-0812">Transmembrane</keyword>
<reference evidence="2 3" key="1">
    <citation type="submission" date="2018-12" db="EMBL/GenBank/DDBJ databases">
        <title>three novel Halomonas strain isolated from plants.</title>
        <authorList>
            <person name="Sun C."/>
        </authorList>
    </citation>
    <scope>NUCLEOTIDE SEQUENCE [LARGE SCALE GENOMIC DNA]</scope>
    <source>
        <strain evidence="2 3">RC</strain>
    </source>
</reference>
<keyword evidence="1" id="KW-0472">Membrane</keyword>
<gene>
    <name evidence="2" type="ORF">ELY37_12595</name>
</gene>
<dbReference type="AlphaFoldDB" id="A0A3S0WM37"/>
<feature type="transmembrane region" description="Helical" evidence="1">
    <location>
        <begin position="125"/>
        <end position="146"/>
    </location>
</feature>
<protein>
    <submittedName>
        <fullName evidence="2">Fis family transcriptional regulator</fullName>
    </submittedName>
</protein>
<dbReference type="Pfam" id="PF04246">
    <property type="entry name" value="RseC_MucC"/>
    <property type="match status" value="1"/>
</dbReference>
<name>A0A3S0WM37_9GAMM</name>
<evidence type="ECO:0000313" key="3">
    <source>
        <dbReference type="Proteomes" id="UP000286912"/>
    </source>
</evidence>
<organism evidence="2 3">
    <name type="scientific">Vreelandella populi</name>
    <dbReference type="NCBI Taxonomy" id="2498858"/>
    <lineage>
        <taxon>Bacteria</taxon>
        <taxon>Pseudomonadati</taxon>
        <taxon>Pseudomonadota</taxon>
        <taxon>Gammaproteobacteria</taxon>
        <taxon>Oceanospirillales</taxon>
        <taxon>Halomonadaceae</taxon>
        <taxon>Vreelandella</taxon>
    </lineage>
</organism>
<dbReference type="EMBL" id="RZHD01000006">
    <property type="protein sequence ID" value="RUR44915.1"/>
    <property type="molecule type" value="Genomic_DNA"/>
</dbReference>
<proteinExistence type="predicted"/>
<feature type="transmembrane region" description="Helical" evidence="1">
    <location>
        <begin position="95"/>
        <end position="119"/>
    </location>
</feature>